<gene>
    <name evidence="2" type="primary">LOC101854810</name>
</gene>
<proteinExistence type="predicted"/>
<evidence type="ECO:0000313" key="1">
    <source>
        <dbReference type="Proteomes" id="UP000694888"/>
    </source>
</evidence>
<keyword evidence="1" id="KW-1185">Reference proteome</keyword>
<organism evidence="1 2">
    <name type="scientific">Aplysia californica</name>
    <name type="common">California sea hare</name>
    <dbReference type="NCBI Taxonomy" id="6500"/>
    <lineage>
        <taxon>Eukaryota</taxon>
        <taxon>Metazoa</taxon>
        <taxon>Spiralia</taxon>
        <taxon>Lophotrochozoa</taxon>
        <taxon>Mollusca</taxon>
        <taxon>Gastropoda</taxon>
        <taxon>Heterobranchia</taxon>
        <taxon>Euthyneura</taxon>
        <taxon>Tectipleura</taxon>
        <taxon>Aplysiida</taxon>
        <taxon>Aplysioidea</taxon>
        <taxon>Aplysiidae</taxon>
        <taxon>Aplysia</taxon>
    </lineage>
</organism>
<name>A0ABM1A464_APLCA</name>
<dbReference type="RefSeq" id="XP_012940476.2">
    <property type="nucleotide sequence ID" value="XM_013085022.2"/>
</dbReference>
<reference evidence="2" key="1">
    <citation type="submission" date="2025-08" db="UniProtKB">
        <authorList>
            <consortium name="RefSeq"/>
        </authorList>
    </citation>
    <scope>IDENTIFICATION</scope>
</reference>
<evidence type="ECO:0000313" key="2">
    <source>
        <dbReference type="RefSeq" id="XP_012940476.2"/>
    </source>
</evidence>
<dbReference type="Proteomes" id="UP000694888">
    <property type="component" value="Unplaced"/>
</dbReference>
<accession>A0ABM1A464</accession>
<protein>
    <submittedName>
        <fullName evidence="2">Uncharacterized protein LOC101854810</fullName>
    </submittedName>
</protein>
<dbReference type="GeneID" id="101854810"/>
<sequence length="177" mass="20188">MFTDMQELMTSYKLFHDTLDSFAKQLPSHLTSDAPEGLANNVDVLTNMLTPTDPHFFDGEVKLLQKKFNWVRQVLRAVLCLSFPKVKKESHSWFVAERTKFQTQVDIIKPIMERLTLSGSGVITMPSGIGGNNTGVQQTSYFNPLKLEKLKQALLECLLQIEQEDENSTYTFQCPRL</sequence>